<evidence type="ECO:0000256" key="6">
    <source>
        <dbReference type="SAM" id="Phobius"/>
    </source>
</evidence>
<keyword evidence="8" id="KW-1185">Reference proteome</keyword>
<evidence type="ECO:0000256" key="3">
    <source>
        <dbReference type="ARBA" id="ARBA00022989"/>
    </source>
</evidence>
<evidence type="ECO:0000313" key="8">
    <source>
        <dbReference type="Proteomes" id="UP000626092"/>
    </source>
</evidence>
<evidence type="ECO:0000256" key="4">
    <source>
        <dbReference type="ARBA" id="ARBA00023136"/>
    </source>
</evidence>
<dbReference type="EMBL" id="WJXA01000552">
    <property type="protein sequence ID" value="KAF7112180.1"/>
    <property type="molecule type" value="Genomic_DNA"/>
</dbReference>
<dbReference type="GO" id="GO:0016020">
    <property type="term" value="C:membrane"/>
    <property type="evidence" value="ECO:0007669"/>
    <property type="project" value="UniProtKB-SubCell"/>
</dbReference>
<dbReference type="InterPro" id="IPR036388">
    <property type="entry name" value="WH-like_DNA-bd_sf"/>
</dbReference>
<protein>
    <recommendedName>
        <fullName evidence="9">DDRGK domain-containing protein 1</fullName>
    </recommendedName>
</protein>
<reference evidence="7" key="1">
    <citation type="submission" date="2019-11" db="EMBL/GenBank/DDBJ databases">
        <authorList>
            <person name="Liu Y."/>
            <person name="Hou J."/>
            <person name="Li T.-Q."/>
            <person name="Guan C.-H."/>
            <person name="Wu X."/>
            <person name="Wu H.-Z."/>
            <person name="Ling F."/>
            <person name="Zhang R."/>
            <person name="Shi X.-G."/>
            <person name="Ren J.-P."/>
            <person name="Chen E.-F."/>
            <person name="Sun J.-M."/>
        </authorList>
    </citation>
    <scope>NUCLEOTIDE SEQUENCE</scope>
    <source>
        <strain evidence="7">Adult_tree_wgs_1</strain>
        <tissue evidence="7">Leaves</tissue>
    </source>
</reference>
<dbReference type="Pfam" id="PF09756">
    <property type="entry name" value="DDRGK"/>
    <property type="match status" value="2"/>
</dbReference>
<name>A0A834FXT6_RHOSS</name>
<dbReference type="GO" id="GO:0044389">
    <property type="term" value="F:ubiquitin-like protein ligase binding"/>
    <property type="evidence" value="ECO:0007669"/>
    <property type="project" value="TreeGrafter"/>
</dbReference>
<comment type="caution">
    <text evidence="7">The sequence shown here is derived from an EMBL/GenBank/DDBJ whole genome shotgun (WGS) entry which is preliminary data.</text>
</comment>
<evidence type="ECO:0000256" key="5">
    <source>
        <dbReference type="SAM" id="MobiDB-lite"/>
    </source>
</evidence>
<dbReference type="InterPro" id="IPR036390">
    <property type="entry name" value="WH_DNA-bd_sf"/>
</dbReference>
<feature type="region of interest" description="Disordered" evidence="5">
    <location>
        <begin position="50"/>
        <end position="69"/>
    </location>
</feature>
<dbReference type="OrthoDB" id="2285710at2759"/>
<dbReference type="PANTHER" id="PTHR48176:SF1">
    <property type="entry name" value="DDRGK DOMAIN-CONTAINING PROTEIN 1"/>
    <property type="match status" value="1"/>
</dbReference>
<keyword evidence="3 6" id="KW-1133">Transmembrane helix</keyword>
<evidence type="ECO:0000313" key="7">
    <source>
        <dbReference type="EMBL" id="KAF7112180.1"/>
    </source>
</evidence>
<feature type="transmembrane region" description="Helical" evidence="6">
    <location>
        <begin position="6"/>
        <end position="23"/>
    </location>
</feature>
<comment type="subcellular location">
    <subcellularLocation>
        <location evidence="1">Membrane</location>
        <topology evidence="1">Single-pass membrane protein</topology>
    </subcellularLocation>
</comment>
<organism evidence="7 8">
    <name type="scientific">Rhododendron simsii</name>
    <name type="common">Sims's rhododendron</name>
    <dbReference type="NCBI Taxonomy" id="118357"/>
    <lineage>
        <taxon>Eukaryota</taxon>
        <taxon>Viridiplantae</taxon>
        <taxon>Streptophyta</taxon>
        <taxon>Embryophyta</taxon>
        <taxon>Tracheophyta</taxon>
        <taxon>Spermatophyta</taxon>
        <taxon>Magnoliopsida</taxon>
        <taxon>eudicotyledons</taxon>
        <taxon>Gunneridae</taxon>
        <taxon>Pentapetalae</taxon>
        <taxon>asterids</taxon>
        <taxon>Ericales</taxon>
        <taxon>Ericaceae</taxon>
        <taxon>Ericoideae</taxon>
        <taxon>Rhodoreae</taxon>
        <taxon>Rhododendron</taxon>
    </lineage>
</organism>
<evidence type="ECO:0008006" key="9">
    <source>
        <dbReference type="Google" id="ProtNLM"/>
    </source>
</evidence>
<dbReference type="SMART" id="SM01128">
    <property type="entry name" value="DDRGK"/>
    <property type="match status" value="1"/>
</dbReference>
<accession>A0A834FXT6</accession>
<evidence type="ECO:0000256" key="1">
    <source>
        <dbReference type="ARBA" id="ARBA00004167"/>
    </source>
</evidence>
<evidence type="ECO:0000256" key="2">
    <source>
        <dbReference type="ARBA" id="ARBA00022692"/>
    </source>
</evidence>
<keyword evidence="2 6" id="KW-0812">Transmembrane</keyword>
<gene>
    <name evidence="7" type="ORF">RHSIM_RhsimUnG0252800</name>
</gene>
<sequence>MEEFFVAILSMLLLVALIPLYLWKRRQASRSPDHTEEDVQVPQREAVVRATGNRRMRRRPASAASTSSAPIEEGVVDQSFDLMGMVEWFLRVVLPSLANDKNENGSYPGLAKPISTSTLEIEWRSYFIAGFVGQLYTGIYWTKRFSCKMRTAEIVDGSDDEAAEGDYYNAKASKKKDKKRQEREAQRQAEEASRESRHTKQDRYAEMRRRKDEEREALERQQEEEAMARKAKEEEAAALEFEKWKGDFSVDAEGTTENEVQDGSQGLLFDFVEYIKKHKCIPLEDLAAEFKLRTQHAGDGPSVLVFAEAPMLAALTSCLIQHDFCLLQDCINRINSLENMGRLSGVMDDRGKYIYISLEEMQAVADYIKRQGRVSISHLASQSNQFIDLEPKAQFVEEISSVEEITAA</sequence>
<feature type="compositionally biased region" description="Basic and acidic residues" evidence="5">
    <location>
        <begin position="179"/>
        <end position="232"/>
    </location>
</feature>
<dbReference type="PANTHER" id="PTHR48176">
    <property type="entry name" value="DDRGK DOMAIN-CONTAINING PROTEIN 1"/>
    <property type="match status" value="1"/>
</dbReference>
<dbReference type="SUPFAM" id="SSF46785">
    <property type="entry name" value="Winged helix' DNA-binding domain"/>
    <property type="match status" value="2"/>
</dbReference>
<keyword evidence="4 6" id="KW-0472">Membrane</keyword>
<proteinExistence type="predicted"/>
<dbReference type="InterPro" id="IPR050899">
    <property type="entry name" value="DDRGK_domain-containing"/>
</dbReference>
<dbReference type="InterPro" id="IPR019153">
    <property type="entry name" value="DDRGK_dom-contain"/>
</dbReference>
<dbReference type="Proteomes" id="UP000626092">
    <property type="component" value="Unassembled WGS sequence"/>
</dbReference>
<dbReference type="AlphaFoldDB" id="A0A834FXT6"/>
<dbReference type="Gene3D" id="1.10.10.10">
    <property type="entry name" value="Winged helix-like DNA-binding domain superfamily/Winged helix DNA-binding domain"/>
    <property type="match status" value="2"/>
</dbReference>
<feature type="region of interest" description="Disordered" evidence="5">
    <location>
        <begin position="171"/>
        <end position="232"/>
    </location>
</feature>